<dbReference type="SMART" id="SM00060">
    <property type="entry name" value="FN3"/>
    <property type="match status" value="4"/>
</dbReference>
<reference evidence="2" key="1">
    <citation type="submission" date="2025-08" db="UniProtKB">
        <authorList>
            <consortium name="Ensembl"/>
        </authorList>
    </citation>
    <scope>IDENTIFICATION</scope>
</reference>
<dbReference type="CDD" id="cd00063">
    <property type="entry name" value="FN3"/>
    <property type="match status" value="1"/>
</dbReference>
<feature type="domain" description="Fibronectin type-III" evidence="1">
    <location>
        <begin position="150"/>
        <end position="239"/>
    </location>
</feature>
<dbReference type="PANTHER" id="PTHR47135">
    <property type="entry name" value="FIBRONECTIN TYPE III DOMAIN-CONTAINING PROTEIN 7"/>
    <property type="match status" value="1"/>
</dbReference>
<evidence type="ECO:0000313" key="2">
    <source>
        <dbReference type="Ensembl" id="ENSLLEP00000036561.1"/>
    </source>
</evidence>
<accession>A0A8C5QFI4</accession>
<evidence type="ECO:0000259" key="1">
    <source>
        <dbReference type="PROSITE" id="PS50853"/>
    </source>
</evidence>
<dbReference type="InterPro" id="IPR036116">
    <property type="entry name" value="FN3_sf"/>
</dbReference>
<name>A0A8C5QFI4_9ANUR</name>
<dbReference type="Pfam" id="PF00041">
    <property type="entry name" value="fn3"/>
    <property type="match status" value="1"/>
</dbReference>
<sequence>MPGTRTYTTEVVSGNRMEYLCQTSNTSCSTTDLLCGHQYNVTVMAMGQQCSSNVSNHLEFETAPCTPQNVVTVVDCISNGVAVSWSQCLGAESYSTSAARDDGDLYFCNSTDTHCTFHGLPCGRLFVVTVTSTKGRSSSRQSLPIKVQMAPCLPQVVSATVHCKTNYATVSWSRTTGAENYTTLVTGPDAVAHTCNTQNTSCGIPDLHCGIKYNVSVTAMNYQCQGQNSSIIPLLTAPCAPESVRAKTECVSGSVTLSWNQMDHVVHYTAYLMGVDGVNHTSNPTQANCAIPNLPCGQMYTLAVSAANSQCNGPLSNSIRVFTAPCIPLNVSTLLDCIDNSAHISWNPTRGAVNYTLTLNGPQESQNRSCATQDTFCRMRDLPCGKTFAVVVTAQNDICSSEENNLMALESCKLGFKNTFVEPLLLLKYKLEIWSINFVTPLFEVYGIKFVIEVNHRRS</sequence>
<dbReference type="PROSITE" id="PS50853">
    <property type="entry name" value="FN3"/>
    <property type="match status" value="2"/>
</dbReference>
<feature type="domain" description="Fibronectin type-III" evidence="1">
    <location>
        <begin position="240"/>
        <end position="326"/>
    </location>
</feature>
<dbReference type="InterPro" id="IPR013783">
    <property type="entry name" value="Ig-like_fold"/>
</dbReference>
<keyword evidence="3" id="KW-1185">Reference proteome</keyword>
<reference evidence="2" key="2">
    <citation type="submission" date="2025-09" db="UniProtKB">
        <authorList>
            <consortium name="Ensembl"/>
        </authorList>
    </citation>
    <scope>IDENTIFICATION</scope>
</reference>
<dbReference type="PANTHER" id="PTHR47135:SF3">
    <property type="entry name" value="FIBRONECTIN TYPE-III DOMAIN-CONTAINING PROTEIN"/>
    <property type="match status" value="1"/>
</dbReference>
<dbReference type="AlphaFoldDB" id="A0A8C5QFI4"/>
<organism evidence="2 3">
    <name type="scientific">Leptobrachium leishanense</name>
    <name type="common">Leishan spiny toad</name>
    <dbReference type="NCBI Taxonomy" id="445787"/>
    <lineage>
        <taxon>Eukaryota</taxon>
        <taxon>Metazoa</taxon>
        <taxon>Chordata</taxon>
        <taxon>Craniata</taxon>
        <taxon>Vertebrata</taxon>
        <taxon>Euteleostomi</taxon>
        <taxon>Amphibia</taxon>
        <taxon>Batrachia</taxon>
        <taxon>Anura</taxon>
        <taxon>Pelobatoidea</taxon>
        <taxon>Megophryidae</taxon>
        <taxon>Leptobrachium</taxon>
    </lineage>
</organism>
<dbReference type="InterPro" id="IPR003961">
    <property type="entry name" value="FN3_dom"/>
</dbReference>
<dbReference type="Gene3D" id="2.60.40.10">
    <property type="entry name" value="Immunoglobulins"/>
    <property type="match status" value="3"/>
</dbReference>
<dbReference type="OrthoDB" id="9908419at2759"/>
<proteinExistence type="predicted"/>
<dbReference type="GeneTree" id="ENSGT00390000004674"/>
<dbReference type="Proteomes" id="UP000694569">
    <property type="component" value="Unplaced"/>
</dbReference>
<dbReference type="SUPFAM" id="SSF49265">
    <property type="entry name" value="Fibronectin type III"/>
    <property type="match status" value="3"/>
</dbReference>
<dbReference type="Ensembl" id="ENSLLET00000037970.1">
    <property type="protein sequence ID" value="ENSLLEP00000036561.1"/>
    <property type="gene ID" value="ENSLLEG00000023170.1"/>
</dbReference>
<protein>
    <recommendedName>
        <fullName evidence="1">Fibronectin type-III domain-containing protein</fullName>
    </recommendedName>
</protein>
<evidence type="ECO:0000313" key="3">
    <source>
        <dbReference type="Proteomes" id="UP000694569"/>
    </source>
</evidence>